<accession>A0AAV2QXH9</accession>
<name>A0AAV2QXH9_MEGNR</name>
<dbReference type="InterPro" id="IPR002557">
    <property type="entry name" value="Chitin-bd_dom"/>
</dbReference>
<dbReference type="InterPro" id="IPR011330">
    <property type="entry name" value="Glyco_hydro/deAcase_b/a-brl"/>
</dbReference>
<dbReference type="PANTHER" id="PTHR45985">
    <property type="match status" value="1"/>
</dbReference>
<dbReference type="PROSITE" id="PS50940">
    <property type="entry name" value="CHIT_BIND_II"/>
    <property type="match status" value="1"/>
</dbReference>
<dbReference type="GO" id="GO:0008061">
    <property type="term" value="F:chitin binding"/>
    <property type="evidence" value="ECO:0007669"/>
    <property type="project" value="InterPro"/>
</dbReference>
<dbReference type="PANTHER" id="PTHR45985:SF3">
    <property type="entry name" value="CHITIN DEACETYLASE-LIKE 4"/>
    <property type="match status" value="1"/>
</dbReference>
<dbReference type="InterPro" id="IPR036508">
    <property type="entry name" value="Chitin-bd_dom_sf"/>
</dbReference>
<dbReference type="InterPro" id="IPR052740">
    <property type="entry name" value="CE4"/>
</dbReference>
<gene>
    <name evidence="3" type="ORF">MNOR_LOCUS18246</name>
</gene>
<dbReference type="GO" id="GO:0005975">
    <property type="term" value="P:carbohydrate metabolic process"/>
    <property type="evidence" value="ECO:0007669"/>
    <property type="project" value="InterPro"/>
</dbReference>
<feature type="signal peptide" evidence="1">
    <location>
        <begin position="1"/>
        <end position="26"/>
    </location>
</feature>
<dbReference type="Pfam" id="PF01607">
    <property type="entry name" value="CBM_14"/>
    <property type="match status" value="1"/>
</dbReference>
<dbReference type="Proteomes" id="UP001497623">
    <property type="component" value="Unassembled WGS sequence"/>
</dbReference>
<keyword evidence="1" id="KW-0732">Signal</keyword>
<dbReference type="SUPFAM" id="SSF57625">
    <property type="entry name" value="Invertebrate chitin-binding proteins"/>
    <property type="match status" value="1"/>
</dbReference>
<evidence type="ECO:0000313" key="4">
    <source>
        <dbReference type="Proteomes" id="UP001497623"/>
    </source>
</evidence>
<dbReference type="SMART" id="SM00494">
    <property type="entry name" value="ChtBD2"/>
    <property type="match status" value="1"/>
</dbReference>
<dbReference type="SUPFAM" id="SSF88713">
    <property type="entry name" value="Glycoside hydrolase/deacetylase"/>
    <property type="match status" value="1"/>
</dbReference>
<protein>
    <recommendedName>
        <fullName evidence="2">Chitin-binding type-2 domain-containing protein</fullName>
    </recommendedName>
</protein>
<proteinExistence type="predicted"/>
<evidence type="ECO:0000256" key="1">
    <source>
        <dbReference type="SAM" id="SignalP"/>
    </source>
</evidence>
<feature type="chain" id="PRO_5043472335" description="Chitin-binding type-2 domain-containing protein" evidence="1">
    <location>
        <begin position="27"/>
        <end position="503"/>
    </location>
</feature>
<dbReference type="Gene3D" id="2.170.140.10">
    <property type="entry name" value="Chitin binding domain"/>
    <property type="match status" value="1"/>
</dbReference>
<dbReference type="EMBL" id="CAXKWB010012948">
    <property type="protein sequence ID" value="CAL4106061.1"/>
    <property type="molecule type" value="Genomic_DNA"/>
</dbReference>
<feature type="domain" description="Chitin-binding type-2" evidence="2">
    <location>
        <begin position="28"/>
        <end position="86"/>
    </location>
</feature>
<dbReference type="GO" id="GO:0005576">
    <property type="term" value="C:extracellular region"/>
    <property type="evidence" value="ECO:0007669"/>
    <property type="project" value="InterPro"/>
</dbReference>
<evidence type="ECO:0000259" key="2">
    <source>
        <dbReference type="PROSITE" id="PS50940"/>
    </source>
</evidence>
<sequence length="503" mass="56840">MTSTTSQAGPLHLALLLALFAGVAFGQGFECPNNNGQYPDPENCRIFYTCSNGIKYTQRCAGGAFYDGSKHECVDRHIKGGVKCGPQPVTERPVTTVDPFAAEPCNTQACRLPECYCSRDGLRIPAGLTRDQIPQMILITFDGAVNALNFPKYQSILRNVTFSNPDGCPLKATFFLSHEYQNYQQVEELYSEGHEMAVGSLTREAGLEDHLEDRWTGEMVSMRAILGYFAGVRDIDILGQRAPHLKPGRNAQFEVLSDYGFDYDSSTNVPPQDVPVWPYTLDYQIPHECRSGSCPTRSFPGIWEFPMNSHYQDRDYLGGFCPYLDQCVLTFLSEVEIFNWLKKDFERHYTQNKAPYQLSLTANWFADGQPEYAKGLQMFMEYTQQFDDIYYVSMNQAKQWMQDPQTLDNLRNFEPWKCTKELPVLSCVNGKSCKLGFSPDLEAANGGGTRYMVTCSSCPNVFPWLYDSQGIGSDIPDTYEKTYQSRIQPQTPAIIQPDPNQVL</sequence>
<dbReference type="Gene3D" id="3.20.20.370">
    <property type="entry name" value="Glycoside hydrolase/deacetylase"/>
    <property type="match status" value="1"/>
</dbReference>
<reference evidence="3 4" key="1">
    <citation type="submission" date="2024-05" db="EMBL/GenBank/DDBJ databases">
        <authorList>
            <person name="Wallberg A."/>
        </authorList>
    </citation>
    <scope>NUCLEOTIDE SEQUENCE [LARGE SCALE GENOMIC DNA]</scope>
</reference>
<organism evidence="3 4">
    <name type="scientific">Meganyctiphanes norvegica</name>
    <name type="common">Northern krill</name>
    <name type="synonym">Thysanopoda norvegica</name>
    <dbReference type="NCBI Taxonomy" id="48144"/>
    <lineage>
        <taxon>Eukaryota</taxon>
        <taxon>Metazoa</taxon>
        <taxon>Ecdysozoa</taxon>
        <taxon>Arthropoda</taxon>
        <taxon>Crustacea</taxon>
        <taxon>Multicrustacea</taxon>
        <taxon>Malacostraca</taxon>
        <taxon>Eumalacostraca</taxon>
        <taxon>Eucarida</taxon>
        <taxon>Euphausiacea</taxon>
        <taxon>Euphausiidae</taxon>
        <taxon>Meganyctiphanes</taxon>
    </lineage>
</organism>
<dbReference type="AlphaFoldDB" id="A0AAV2QXH9"/>
<keyword evidence="4" id="KW-1185">Reference proteome</keyword>
<evidence type="ECO:0000313" key="3">
    <source>
        <dbReference type="EMBL" id="CAL4106061.1"/>
    </source>
</evidence>
<comment type="caution">
    <text evidence="3">The sequence shown here is derived from an EMBL/GenBank/DDBJ whole genome shotgun (WGS) entry which is preliminary data.</text>
</comment>